<name>A0A657LUP3_9HYPH</name>
<evidence type="ECO:0000313" key="3">
    <source>
        <dbReference type="Proteomes" id="UP000182661"/>
    </source>
</evidence>
<keyword evidence="1" id="KW-1133">Transmembrane helix</keyword>
<evidence type="ECO:0000256" key="1">
    <source>
        <dbReference type="SAM" id="Phobius"/>
    </source>
</evidence>
<keyword evidence="1" id="KW-0472">Membrane</keyword>
<dbReference type="Gene3D" id="3.40.109.10">
    <property type="entry name" value="NADH Oxidase"/>
    <property type="match status" value="1"/>
</dbReference>
<comment type="caution">
    <text evidence="2">The sequence shown here is derived from an EMBL/GenBank/DDBJ whole genome shotgun (WGS) entry which is preliminary data.</text>
</comment>
<proteinExistence type="predicted"/>
<protein>
    <submittedName>
        <fullName evidence="2">Uncharacterized protein</fullName>
    </submittedName>
</protein>
<keyword evidence="1" id="KW-0812">Transmembrane</keyword>
<feature type="transmembrane region" description="Helical" evidence="1">
    <location>
        <begin position="7"/>
        <end position="26"/>
    </location>
</feature>
<dbReference type="RefSeq" id="WP_071832446.1">
    <property type="nucleotide sequence ID" value="NZ_LSRP01000074.1"/>
</dbReference>
<organism evidence="2 3">
    <name type="scientific">Pararhizobium antarcticum</name>
    <dbReference type="NCBI Taxonomy" id="1798805"/>
    <lineage>
        <taxon>Bacteria</taxon>
        <taxon>Pseudomonadati</taxon>
        <taxon>Pseudomonadota</taxon>
        <taxon>Alphaproteobacteria</taxon>
        <taxon>Hyphomicrobiales</taxon>
        <taxon>Rhizobiaceae</taxon>
        <taxon>Rhizobium/Agrobacterium group</taxon>
        <taxon>Pararhizobium</taxon>
    </lineage>
</organism>
<reference evidence="2 3" key="1">
    <citation type="submission" date="2016-02" db="EMBL/GenBank/DDBJ databases">
        <title>Genome sequencing of a beta-galactosidase producing bacteria Rhizobium sp. 59.</title>
        <authorList>
            <person name="Wang D."/>
            <person name="Kot W."/>
            <person name="Qin Y."/>
            <person name="Hansen L."/>
            <person name="Naqvi K."/>
            <person name="Rensing C."/>
        </authorList>
    </citation>
    <scope>NUCLEOTIDE SEQUENCE [LARGE SCALE GENOMIC DNA]</scope>
    <source>
        <strain evidence="2 3">59</strain>
    </source>
</reference>
<keyword evidence="3" id="KW-1185">Reference proteome</keyword>
<dbReference type="GO" id="GO:0016491">
    <property type="term" value="F:oxidoreductase activity"/>
    <property type="evidence" value="ECO:0007669"/>
    <property type="project" value="InterPro"/>
</dbReference>
<dbReference type="InterPro" id="IPR006311">
    <property type="entry name" value="TAT_signal"/>
</dbReference>
<dbReference type="PROSITE" id="PS51318">
    <property type="entry name" value="TAT"/>
    <property type="match status" value="1"/>
</dbReference>
<dbReference type="EMBL" id="LSRP01000074">
    <property type="protein sequence ID" value="OJF98807.1"/>
    <property type="molecule type" value="Genomic_DNA"/>
</dbReference>
<gene>
    <name evidence="2" type="ORF">AX760_01910</name>
</gene>
<evidence type="ECO:0000313" key="2">
    <source>
        <dbReference type="EMBL" id="OJF98807.1"/>
    </source>
</evidence>
<accession>A0A657LUP3</accession>
<dbReference type="InterPro" id="IPR000415">
    <property type="entry name" value="Nitroreductase-like"/>
</dbReference>
<dbReference type="NCBIfam" id="NF047509">
    <property type="entry name" value="Rv3131_FMN_oxido"/>
    <property type="match status" value="1"/>
</dbReference>
<dbReference type="Proteomes" id="UP000182661">
    <property type="component" value="Unassembled WGS sequence"/>
</dbReference>
<sequence>MATRRSFMGIIGGGVVLAAGGGILWANTRDPAAARRPWDVAREMAGGMETDPRRKALSYAVLAPNPHNRQPWLADLSVENEVTLFCQEDRRLPHTDPFDRQITIGLGCFLELFAQAAVAEGHGVDIKLFPDGEPHPRLDARPVAHIRLSADAGVVPDPLFTQVLSRRSNKEAYDLSRPVATEDLAQIASSARTSSIAFTNEEARVAALRTLAWEANYTEITTPHTLKESIDLIRIGRAEIEASPDGIDLSGAMMETLAISGMLSREQMLDQTSTAFQQQVPILKEPFDTAMAFLWQKTPGNTRVDQIAAGRDYVRLNLAATAAGVSMHPFSQALQEFPEMRTHFAGMRQALEVGPDEILQMLVRLGYGPHIKGAPRWPYETRIRSA</sequence>
<dbReference type="SUPFAM" id="SSF55469">
    <property type="entry name" value="FMN-dependent nitroreductase-like"/>
    <property type="match status" value="1"/>
</dbReference>
<dbReference type="AlphaFoldDB" id="A0A657LUP3"/>